<feature type="transmembrane region" description="Helical" evidence="1">
    <location>
        <begin position="36"/>
        <end position="59"/>
    </location>
</feature>
<evidence type="ECO:0000313" key="2">
    <source>
        <dbReference type="EMBL" id="KAJ9568067.1"/>
    </source>
</evidence>
<keyword evidence="3" id="KW-1185">Reference proteome</keyword>
<keyword evidence="1" id="KW-0812">Transmembrane</keyword>
<sequence length="60" mass="6538">MTAIEAIRTCTVAEILEKMDLGTKRPSKEGRESSDIMPFVAFAKLLLLVMVLICVGLGAR</sequence>
<protein>
    <submittedName>
        <fullName evidence="2">Uncharacterized protein</fullName>
    </submittedName>
</protein>
<gene>
    <name evidence="2" type="ORF">OSB04_004033</name>
</gene>
<dbReference type="EMBL" id="JARYMX010000001">
    <property type="protein sequence ID" value="KAJ9568067.1"/>
    <property type="molecule type" value="Genomic_DNA"/>
</dbReference>
<name>A0AA38WNS3_9ASTR</name>
<proteinExistence type="predicted"/>
<evidence type="ECO:0000256" key="1">
    <source>
        <dbReference type="SAM" id="Phobius"/>
    </source>
</evidence>
<evidence type="ECO:0000313" key="3">
    <source>
        <dbReference type="Proteomes" id="UP001172457"/>
    </source>
</evidence>
<dbReference type="Proteomes" id="UP001172457">
    <property type="component" value="Chromosome 1"/>
</dbReference>
<reference evidence="2" key="1">
    <citation type="submission" date="2023-03" db="EMBL/GenBank/DDBJ databases">
        <title>Chromosome-scale reference genome and RAD-based genetic map of yellow starthistle (Centaurea solstitialis) reveal putative structural variation and QTLs associated with invader traits.</title>
        <authorList>
            <person name="Reatini B."/>
            <person name="Cang F.A."/>
            <person name="Jiang Q."/>
            <person name="Mckibben M.T.W."/>
            <person name="Barker M.S."/>
            <person name="Rieseberg L.H."/>
            <person name="Dlugosch K.M."/>
        </authorList>
    </citation>
    <scope>NUCLEOTIDE SEQUENCE</scope>
    <source>
        <strain evidence="2">CAN-66</strain>
        <tissue evidence="2">Leaf</tissue>
    </source>
</reference>
<keyword evidence="1" id="KW-1133">Transmembrane helix</keyword>
<comment type="caution">
    <text evidence="2">The sequence shown here is derived from an EMBL/GenBank/DDBJ whole genome shotgun (WGS) entry which is preliminary data.</text>
</comment>
<keyword evidence="1" id="KW-0472">Membrane</keyword>
<accession>A0AA38WNS3</accession>
<organism evidence="2 3">
    <name type="scientific">Centaurea solstitialis</name>
    <name type="common">yellow star-thistle</name>
    <dbReference type="NCBI Taxonomy" id="347529"/>
    <lineage>
        <taxon>Eukaryota</taxon>
        <taxon>Viridiplantae</taxon>
        <taxon>Streptophyta</taxon>
        <taxon>Embryophyta</taxon>
        <taxon>Tracheophyta</taxon>
        <taxon>Spermatophyta</taxon>
        <taxon>Magnoliopsida</taxon>
        <taxon>eudicotyledons</taxon>
        <taxon>Gunneridae</taxon>
        <taxon>Pentapetalae</taxon>
        <taxon>asterids</taxon>
        <taxon>campanulids</taxon>
        <taxon>Asterales</taxon>
        <taxon>Asteraceae</taxon>
        <taxon>Carduoideae</taxon>
        <taxon>Cardueae</taxon>
        <taxon>Centaureinae</taxon>
        <taxon>Centaurea</taxon>
    </lineage>
</organism>
<dbReference type="AlphaFoldDB" id="A0AA38WNS3"/>